<protein>
    <submittedName>
        <fullName evidence="1">Uncharacterized protein</fullName>
    </submittedName>
</protein>
<dbReference type="Proteomes" id="UP000177912">
    <property type="component" value="Unassembled WGS sequence"/>
</dbReference>
<evidence type="ECO:0000313" key="1">
    <source>
        <dbReference type="EMBL" id="OGE81060.1"/>
    </source>
</evidence>
<evidence type="ECO:0000313" key="2">
    <source>
        <dbReference type="Proteomes" id="UP000177912"/>
    </source>
</evidence>
<gene>
    <name evidence="1" type="ORF">A2826_01580</name>
</gene>
<accession>A0A1F5NUN7</accession>
<dbReference type="AlphaFoldDB" id="A0A1F5NUN7"/>
<dbReference type="EMBL" id="MFEI01000011">
    <property type="protein sequence ID" value="OGE81060.1"/>
    <property type="molecule type" value="Genomic_DNA"/>
</dbReference>
<name>A0A1F5NUN7_9BACT</name>
<proteinExistence type="predicted"/>
<sequence>MLTIIPDPTVRFKINHKGAIPQRAKNAHFFHMNKNIVNTTLANPIIPYMYHIQDGTFGNMAILDEFHGKYVNVAPVLVINIIVNQIVNRAPRFLLSISGGIDPSNVSGILFFLMIINLEKSTSFFIYTTIN</sequence>
<comment type="caution">
    <text evidence="1">The sequence shown here is derived from an EMBL/GenBank/DDBJ whole genome shotgun (WGS) entry which is preliminary data.</text>
</comment>
<organism evidence="1 2">
    <name type="scientific">Candidatus Doudnabacteria bacterium RIFCSPHIGHO2_01_FULL_43_23</name>
    <dbReference type="NCBI Taxonomy" id="1817822"/>
    <lineage>
        <taxon>Bacteria</taxon>
        <taxon>Candidatus Doudnaibacteriota</taxon>
    </lineage>
</organism>
<reference evidence="1 2" key="1">
    <citation type="journal article" date="2016" name="Nat. Commun.">
        <title>Thousands of microbial genomes shed light on interconnected biogeochemical processes in an aquifer system.</title>
        <authorList>
            <person name="Anantharaman K."/>
            <person name="Brown C.T."/>
            <person name="Hug L.A."/>
            <person name="Sharon I."/>
            <person name="Castelle C.J."/>
            <person name="Probst A.J."/>
            <person name="Thomas B.C."/>
            <person name="Singh A."/>
            <person name="Wilkins M.J."/>
            <person name="Karaoz U."/>
            <person name="Brodie E.L."/>
            <person name="Williams K.H."/>
            <person name="Hubbard S.S."/>
            <person name="Banfield J.F."/>
        </authorList>
    </citation>
    <scope>NUCLEOTIDE SEQUENCE [LARGE SCALE GENOMIC DNA]</scope>
</reference>